<reference evidence="1 2" key="1">
    <citation type="submission" date="2023-11" db="EMBL/GenBank/DDBJ databases">
        <title>Draft genome of Azohydromonas lata strain H1 (DSM1123), a polyhydroxyalkanoate producer.</title>
        <authorList>
            <person name="Traversa D."/>
            <person name="D'Addabbo P."/>
            <person name="Pazzani C."/>
            <person name="Manzari C."/>
            <person name="Chiara M."/>
            <person name="Scrascia M."/>
        </authorList>
    </citation>
    <scope>NUCLEOTIDE SEQUENCE [LARGE SCALE GENOMIC DNA]</scope>
    <source>
        <strain evidence="1 2">H1</strain>
    </source>
</reference>
<accession>A0ABU5IEK9</accession>
<organism evidence="1 2">
    <name type="scientific">Azohydromonas lata</name>
    <dbReference type="NCBI Taxonomy" id="45677"/>
    <lineage>
        <taxon>Bacteria</taxon>
        <taxon>Pseudomonadati</taxon>
        <taxon>Pseudomonadota</taxon>
        <taxon>Betaproteobacteria</taxon>
        <taxon>Burkholderiales</taxon>
        <taxon>Sphaerotilaceae</taxon>
        <taxon>Azohydromonas</taxon>
    </lineage>
</organism>
<gene>
    <name evidence="1" type="ORF">SM757_13350</name>
</gene>
<sequence>MVLAPGRRMPAPLQGGLYQRFGVIHADFLKAHTGLNTSFGETSK</sequence>
<protein>
    <submittedName>
        <fullName evidence="1">Uncharacterized protein</fullName>
    </submittedName>
</protein>
<proteinExistence type="predicted"/>
<name>A0ABU5IEK9_9BURK</name>
<dbReference type="RefSeq" id="WP_322465845.1">
    <property type="nucleotide sequence ID" value="NZ_JAXOJX010000019.1"/>
</dbReference>
<comment type="caution">
    <text evidence="1">The sequence shown here is derived from an EMBL/GenBank/DDBJ whole genome shotgun (WGS) entry which is preliminary data.</text>
</comment>
<dbReference type="EMBL" id="JAXOJX010000019">
    <property type="protein sequence ID" value="MDZ5457559.1"/>
    <property type="molecule type" value="Genomic_DNA"/>
</dbReference>
<evidence type="ECO:0000313" key="2">
    <source>
        <dbReference type="Proteomes" id="UP001293718"/>
    </source>
</evidence>
<keyword evidence="2" id="KW-1185">Reference proteome</keyword>
<evidence type="ECO:0000313" key="1">
    <source>
        <dbReference type="EMBL" id="MDZ5457559.1"/>
    </source>
</evidence>
<dbReference type="Proteomes" id="UP001293718">
    <property type="component" value="Unassembled WGS sequence"/>
</dbReference>